<reference evidence="1 2" key="1">
    <citation type="journal article" date="2018" name="Sci. Rep.">
        <title>Genomic signatures of local adaptation to the degree of environmental predictability in rotifers.</title>
        <authorList>
            <person name="Franch-Gras L."/>
            <person name="Hahn C."/>
            <person name="Garcia-Roger E.M."/>
            <person name="Carmona M.J."/>
            <person name="Serra M."/>
            <person name="Gomez A."/>
        </authorList>
    </citation>
    <scope>NUCLEOTIDE SEQUENCE [LARGE SCALE GENOMIC DNA]</scope>
    <source>
        <strain evidence="1">HYR1</strain>
    </source>
</reference>
<comment type="caution">
    <text evidence="1">The sequence shown here is derived from an EMBL/GenBank/DDBJ whole genome shotgun (WGS) entry which is preliminary data.</text>
</comment>
<organism evidence="1 2">
    <name type="scientific">Brachionus plicatilis</name>
    <name type="common">Marine rotifer</name>
    <name type="synonym">Brachionus muelleri</name>
    <dbReference type="NCBI Taxonomy" id="10195"/>
    <lineage>
        <taxon>Eukaryota</taxon>
        <taxon>Metazoa</taxon>
        <taxon>Spiralia</taxon>
        <taxon>Gnathifera</taxon>
        <taxon>Rotifera</taxon>
        <taxon>Eurotatoria</taxon>
        <taxon>Monogononta</taxon>
        <taxon>Pseudotrocha</taxon>
        <taxon>Ploima</taxon>
        <taxon>Brachionidae</taxon>
        <taxon>Brachionus</taxon>
    </lineage>
</organism>
<dbReference type="EMBL" id="REGN01008433">
    <property type="protein sequence ID" value="RNA03593.1"/>
    <property type="molecule type" value="Genomic_DNA"/>
</dbReference>
<dbReference type="AlphaFoldDB" id="A0A3M7PX58"/>
<protein>
    <submittedName>
        <fullName evidence="1">Uncharacterized protein</fullName>
    </submittedName>
</protein>
<gene>
    <name evidence="1" type="ORF">BpHYR1_019514</name>
</gene>
<name>A0A3M7PX58_BRAPC</name>
<proteinExistence type="predicted"/>
<evidence type="ECO:0000313" key="2">
    <source>
        <dbReference type="Proteomes" id="UP000276133"/>
    </source>
</evidence>
<accession>A0A3M7PX58</accession>
<dbReference type="Proteomes" id="UP000276133">
    <property type="component" value="Unassembled WGS sequence"/>
</dbReference>
<evidence type="ECO:0000313" key="1">
    <source>
        <dbReference type="EMBL" id="RNA03593.1"/>
    </source>
</evidence>
<keyword evidence="2" id="KW-1185">Reference proteome</keyword>
<sequence>MKNRYSLLEFLNNSFSSFKSISFGLIQSNLKAPKLAFAEESSLIRSAASCKSFSAALRALSACSRATLISSNSEANILARRSAWAAASRASSLCLCSSSI</sequence>